<protein>
    <submittedName>
        <fullName evidence="3">Uncharacterized protein</fullName>
    </submittedName>
</protein>
<organism evidence="2 3">
    <name type="scientific">Romanomermis culicivorax</name>
    <name type="common">Nematode worm</name>
    <dbReference type="NCBI Taxonomy" id="13658"/>
    <lineage>
        <taxon>Eukaryota</taxon>
        <taxon>Metazoa</taxon>
        <taxon>Ecdysozoa</taxon>
        <taxon>Nematoda</taxon>
        <taxon>Enoplea</taxon>
        <taxon>Dorylaimia</taxon>
        <taxon>Mermithida</taxon>
        <taxon>Mermithoidea</taxon>
        <taxon>Mermithidae</taxon>
        <taxon>Romanomermis</taxon>
    </lineage>
</organism>
<feature type="compositionally biased region" description="Polar residues" evidence="1">
    <location>
        <begin position="1"/>
        <end position="18"/>
    </location>
</feature>
<dbReference type="AlphaFoldDB" id="A0A915L8C1"/>
<feature type="region of interest" description="Disordered" evidence="1">
    <location>
        <begin position="1"/>
        <end position="40"/>
    </location>
</feature>
<evidence type="ECO:0000313" key="3">
    <source>
        <dbReference type="WBParaSite" id="nRc.2.0.1.t47365-RA"/>
    </source>
</evidence>
<dbReference type="WBParaSite" id="nRc.2.0.1.t47365-RA">
    <property type="protein sequence ID" value="nRc.2.0.1.t47365-RA"/>
    <property type="gene ID" value="nRc.2.0.1.g47365"/>
</dbReference>
<name>A0A915L8C1_ROMCU</name>
<dbReference type="Proteomes" id="UP000887565">
    <property type="component" value="Unplaced"/>
</dbReference>
<accession>A0A915L8C1</accession>
<keyword evidence="2" id="KW-1185">Reference proteome</keyword>
<sequence length="106" mass="11841">MNNRAASPTASWSPQSAALFQDSDQKQHQAPFASSARKDPNTKDLCLRRTAGNLGFNFGRQYFLNVDLQGEDRNGDPYLVHGRTGFGTGRFFGLNYFAPYKLTDCE</sequence>
<reference evidence="3" key="1">
    <citation type="submission" date="2022-11" db="UniProtKB">
        <authorList>
            <consortium name="WormBaseParasite"/>
        </authorList>
    </citation>
    <scope>IDENTIFICATION</scope>
</reference>
<evidence type="ECO:0000313" key="2">
    <source>
        <dbReference type="Proteomes" id="UP000887565"/>
    </source>
</evidence>
<proteinExistence type="predicted"/>
<evidence type="ECO:0000256" key="1">
    <source>
        <dbReference type="SAM" id="MobiDB-lite"/>
    </source>
</evidence>